<dbReference type="RefSeq" id="WP_377431330.1">
    <property type="nucleotide sequence ID" value="NZ_JBHSPR010000055.1"/>
</dbReference>
<organism evidence="1 2">
    <name type="scientific">Plantactinospora solaniradicis</name>
    <dbReference type="NCBI Taxonomy" id="1723736"/>
    <lineage>
        <taxon>Bacteria</taxon>
        <taxon>Bacillati</taxon>
        <taxon>Actinomycetota</taxon>
        <taxon>Actinomycetes</taxon>
        <taxon>Micromonosporales</taxon>
        <taxon>Micromonosporaceae</taxon>
        <taxon>Plantactinospora</taxon>
    </lineage>
</organism>
<proteinExistence type="predicted"/>
<dbReference type="Proteomes" id="UP001596203">
    <property type="component" value="Unassembled WGS sequence"/>
</dbReference>
<evidence type="ECO:0000313" key="2">
    <source>
        <dbReference type="Proteomes" id="UP001596203"/>
    </source>
</evidence>
<reference evidence="2" key="1">
    <citation type="journal article" date="2019" name="Int. J. Syst. Evol. Microbiol.">
        <title>The Global Catalogue of Microorganisms (GCM) 10K type strain sequencing project: providing services to taxonomists for standard genome sequencing and annotation.</title>
        <authorList>
            <consortium name="The Broad Institute Genomics Platform"/>
            <consortium name="The Broad Institute Genome Sequencing Center for Infectious Disease"/>
            <person name="Wu L."/>
            <person name="Ma J."/>
        </authorList>
    </citation>
    <scope>NUCLEOTIDE SEQUENCE [LARGE SCALE GENOMIC DNA]</scope>
    <source>
        <strain evidence="2">ZS-35-S2</strain>
    </source>
</reference>
<name>A0ABW1KMG1_9ACTN</name>
<comment type="caution">
    <text evidence="1">The sequence shown here is derived from an EMBL/GenBank/DDBJ whole genome shotgun (WGS) entry which is preliminary data.</text>
</comment>
<sequence length="51" mass="5876">MLDWIGGPGVAEALQRADDQRYVVMWPDSHKAKQLRRTWRRQAQQANGEPG</sequence>
<gene>
    <name evidence="1" type="ORF">ACFP2T_38965</name>
</gene>
<accession>A0ABW1KMG1</accession>
<protein>
    <submittedName>
        <fullName evidence="1">Uncharacterized protein</fullName>
    </submittedName>
</protein>
<dbReference type="EMBL" id="JBHSPR010000055">
    <property type="protein sequence ID" value="MFC6022132.1"/>
    <property type="molecule type" value="Genomic_DNA"/>
</dbReference>
<keyword evidence="2" id="KW-1185">Reference proteome</keyword>
<evidence type="ECO:0000313" key="1">
    <source>
        <dbReference type="EMBL" id="MFC6022132.1"/>
    </source>
</evidence>